<dbReference type="InterPro" id="IPR011008">
    <property type="entry name" value="Dimeric_a/b-barrel"/>
</dbReference>
<dbReference type="SUPFAM" id="SSF54909">
    <property type="entry name" value="Dimeric alpha+beta barrel"/>
    <property type="match status" value="1"/>
</dbReference>
<dbReference type="AlphaFoldDB" id="A0A316KZQ7"/>
<evidence type="ECO:0000313" key="1">
    <source>
        <dbReference type="EMBL" id="PWL38548.1"/>
    </source>
</evidence>
<proteinExistence type="predicted"/>
<keyword evidence="2" id="KW-1185">Reference proteome</keyword>
<dbReference type="RefSeq" id="WP_109662573.1">
    <property type="nucleotide sequence ID" value="NZ_QGEG01000002.1"/>
</dbReference>
<dbReference type="EMBL" id="QGEG01000002">
    <property type="protein sequence ID" value="PWL38548.1"/>
    <property type="molecule type" value="Genomic_DNA"/>
</dbReference>
<dbReference type="Gene3D" id="3.30.70.100">
    <property type="match status" value="1"/>
</dbReference>
<evidence type="ECO:0008006" key="3">
    <source>
        <dbReference type="Google" id="ProtNLM"/>
    </source>
</evidence>
<reference evidence="1 2" key="1">
    <citation type="submission" date="2018-05" db="EMBL/GenBank/DDBJ databases">
        <title>Complete genome sequence of Flagellimonas aquimarina ECD12 isolated from seaweed Ecklonia cava.</title>
        <authorList>
            <person name="Choi S."/>
            <person name="Seong C."/>
        </authorList>
    </citation>
    <scope>NUCLEOTIDE SEQUENCE [LARGE SCALE GENOMIC DNA]</scope>
    <source>
        <strain evidence="1 2">ECD12</strain>
    </source>
</reference>
<name>A0A316KZQ7_9FLAO</name>
<evidence type="ECO:0000313" key="2">
    <source>
        <dbReference type="Proteomes" id="UP000245762"/>
    </source>
</evidence>
<gene>
    <name evidence="1" type="ORF">DKG77_09810</name>
</gene>
<comment type="caution">
    <text evidence="1">The sequence shown here is derived from an EMBL/GenBank/DDBJ whole genome shotgun (WGS) entry which is preliminary data.</text>
</comment>
<accession>A0A316KZQ7</accession>
<dbReference type="Proteomes" id="UP000245762">
    <property type="component" value="Unassembled WGS sequence"/>
</dbReference>
<organism evidence="1 2">
    <name type="scientific">Flagellimonas aquimarina</name>
    <dbReference type="NCBI Taxonomy" id="2201895"/>
    <lineage>
        <taxon>Bacteria</taxon>
        <taxon>Pseudomonadati</taxon>
        <taxon>Bacteroidota</taxon>
        <taxon>Flavobacteriia</taxon>
        <taxon>Flavobacteriales</taxon>
        <taxon>Flavobacteriaceae</taxon>
        <taxon>Flagellimonas</taxon>
    </lineage>
</organism>
<sequence>MNRNRPLLEWAPFTIKKGITEDDLMKASEALQKDFLQNQKGFVKRDLLEKFDRNYIDLVYWETIEDAKNALENAEKNPACLAYFKLMEEVDQSQPEQGVSHFEILRSY</sequence>
<dbReference type="OrthoDB" id="1163058at2"/>
<protein>
    <recommendedName>
        <fullName evidence="3">Antibiotic biosynthesis monooxygenase</fullName>
    </recommendedName>
</protein>